<dbReference type="Proteomes" id="UP000006034">
    <property type="component" value="Unassembled WGS sequence"/>
</dbReference>
<keyword evidence="1" id="KW-0472">Membrane</keyword>
<dbReference type="HOGENOM" id="CLU_3408800_0_0_7"/>
<reference evidence="2 3" key="2">
    <citation type="submission" date="2013-04" db="EMBL/GenBank/DDBJ databases">
        <title>The Genome Sequence of Bilophila wadsworthia 3_1_6.</title>
        <authorList>
            <consortium name="The Broad Institute Genomics Platform"/>
            <person name="Earl A."/>
            <person name="Ward D."/>
            <person name="Feldgarden M."/>
            <person name="Gevers D."/>
            <person name="Sibley C."/>
            <person name="Strauss J."/>
            <person name="Allen-Vercoe E."/>
            <person name="Walker B."/>
            <person name="Young S."/>
            <person name="Zeng Q."/>
            <person name="Gargeya S."/>
            <person name="Fitzgerald M."/>
            <person name="Haas B."/>
            <person name="Abouelleil A."/>
            <person name="Allen A.W."/>
            <person name="Alvarado L."/>
            <person name="Arachchi H.M."/>
            <person name="Berlin A.M."/>
            <person name="Chapman S.B."/>
            <person name="Gainer-Dewar J."/>
            <person name="Goldberg J."/>
            <person name="Griggs A."/>
            <person name="Gujja S."/>
            <person name="Hansen M."/>
            <person name="Howarth C."/>
            <person name="Imamovic A."/>
            <person name="Ireland A."/>
            <person name="Larimer J."/>
            <person name="McCowan C."/>
            <person name="Murphy C."/>
            <person name="Pearson M."/>
            <person name="Poon T.W."/>
            <person name="Priest M."/>
            <person name="Roberts A."/>
            <person name="Saif S."/>
            <person name="Shea T."/>
            <person name="Sisk P."/>
            <person name="Sykes S."/>
            <person name="Wortman J."/>
            <person name="Nusbaum C."/>
            <person name="Birren B."/>
        </authorList>
    </citation>
    <scope>NUCLEOTIDE SEQUENCE [LARGE SCALE GENOMIC DNA]</scope>
    <source>
        <strain evidence="2 3">3_1_6</strain>
    </source>
</reference>
<evidence type="ECO:0000313" key="3">
    <source>
        <dbReference type="Proteomes" id="UP000006034"/>
    </source>
</evidence>
<reference evidence="2 3" key="1">
    <citation type="submission" date="2010-10" db="EMBL/GenBank/DDBJ databases">
        <authorList>
            <consortium name="The Broad Institute Genome Sequencing Platform"/>
            <person name="Ward D."/>
            <person name="Earl A."/>
            <person name="Feldgarden M."/>
            <person name="Young S.K."/>
            <person name="Gargeya S."/>
            <person name="Zeng Q."/>
            <person name="Alvarado L."/>
            <person name="Berlin A."/>
            <person name="Bochicchio J."/>
            <person name="Chapman S.B."/>
            <person name="Chen Z."/>
            <person name="Freedman E."/>
            <person name="Gellesch M."/>
            <person name="Goldberg J."/>
            <person name="Griggs A."/>
            <person name="Gujja S."/>
            <person name="Heilman E."/>
            <person name="Heiman D."/>
            <person name="Howarth C."/>
            <person name="Mehta T."/>
            <person name="Neiman D."/>
            <person name="Pearson M."/>
            <person name="Roberts A."/>
            <person name="Saif S."/>
            <person name="Shea T."/>
            <person name="Shenoy N."/>
            <person name="Sisk P."/>
            <person name="Stolte C."/>
            <person name="Sykes S."/>
            <person name="White J."/>
            <person name="Yandava C."/>
            <person name="Allen-Vercoe E."/>
            <person name="Sibley C."/>
            <person name="Ambrose C.E."/>
            <person name="Strauss J."/>
            <person name="Daigneault M."/>
            <person name="Haas B."/>
            <person name="Nusbaum C."/>
            <person name="Birren B."/>
        </authorList>
    </citation>
    <scope>NUCLEOTIDE SEQUENCE [LARGE SCALE GENOMIC DNA]</scope>
    <source>
        <strain evidence="2 3">3_1_6</strain>
    </source>
</reference>
<gene>
    <name evidence="2" type="ORF">HMPREF0179_05265</name>
</gene>
<accession>S2KT69</accession>
<organism evidence="2 3">
    <name type="scientific">Bilophila wadsworthia (strain 3_1_6)</name>
    <dbReference type="NCBI Taxonomy" id="563192"/>
    <lineage>
        <taxon>Bacteria</taxon>
        <taxon>Pseudomonadati</taxon>
        <taxon>Thermodesulfobacteriota</taxon>
        <taxon>Desulfovibrionia</taxon>
        <taxon>Desulfovibrionales</taxon>
        <taxon>Desulfovibrionaceae</taxon>
        <taxon>Bilophila</taxon>
    </lineage>
</organism>
<sequence>MSMFPIMIIAGAFMLISVVVGIYGVRKYN</sequence>
<protein>
    <submittedName>
        <fullName evidence="2">Uncharacterized protein</fullName>
    </submittedName>
</protein>
<keyword evidence="1" id="KW-1133">Transmembrane helix</keyword>
<proteinExistence type="predicted"/>
<evidence type="ECO:0000313" key="2">
    <source>
        <dbReference type="EMBL" id="EPC05743.1"/>
    </source>
</evidence>
<dbReference type="EMBL" id="ADCP02000002">
    <property type="protein sequence ID" value="EPC05743.1"/>
    <property type="molecule type" value="Genomic_DNA"/>
</dbReference>
<keyword evidence="3" id="KW-1185">Reference proteome</keyword>
<keyword evidence="1" id="KW-0812">Transmembrane</keyword>
<name>S2KT69_BILW3</name>
<feature type="transmembrane region" description="Helical" evidence="1">
    <location>
        <begin position="6"/>
        <end position="25"/>
    </location>
</feature>
<comment type="caution">
    <text evidence="2">The sequence shown here is derived from an EMBL/GenBank/DDBJ whole genome shotgun (WGS) entry which is preliminary data.</text>
</comment>
<evidence type="ECO:0000256" key="1">
    <source>
        <dbReference type="SAM" id="Phobius"/>
    </source>
</evidence>
<dbReference type="AlphaFoldDB" id="S2KT69"/>